<organism evidence="2 3">
    <name type="scientific">Chryseobacterium suipulveris</name>
    <dbReference type="NCBI Taxonomy" id="2929800"/>
    <lineage>
        <taxon>Bacteria</taxon>
        <taxon>Pseudomonadati</taxon>
        <taxon>Bacteroidota</taxon>
        <taxon>Flavobacteriia</taxon>
        <taxon>Flavobacteriales</taxon>
        <taxon>Weeksellaceae</taxon>
        <taxon>Chryseobacterium group</taxon>
        <taxon>Chryseobacterium</taxon>
    </lineage>
</organism>
<evidence type="ECO:0000313" key="3">
    <source>
        <dbReference type="Proteomes" id="UP000831460"/>
    </source>
</evidence>
<reference evidence="2 3" key="1">
    <citation type="submission" date="2022-03" db="EMBL/GenBank/DDBJ databases">
        <title>Chryseobacterium sp. isolated from particulate matters in swine house.</title>
        <authorList>
            <person name="Won M."/>
            <person name="Kim S.-J."/>
            <person name="Kwon S.-W."/>
        </authorList>
    </citation>
    <scope>NUCLEOTIDE SEQUENCE [LARGE SCALE GENOMIC DNA]</scope>
    <source>
        <strain evidence="2 3">SC2-2</strain>
    </source>
</reference>
<protein>
    <submittedName>
        <fullName evidence="2">Crp/Fnr family transcriptional regulator</fullName>
    </submittedName>
</protein>
<dbReference type="RefSeq" id="WP_243551234.1">
    <property type="nucleotide sequence ID" value="NZ_CP094532.1"/>
</dbReference>
<dbReference type="InterPro" id="IPR000595">
    <property type="entry name" value="cNMP-bd_dom"/>
</dbReference>
<proteinExistence type="predicted"/>
<evidence type="ECO:0000259" key="1">
    <source>
        <dbReference type="Pfam" id="PF00027"/>
    </source>
</evidence>
<feature type="domain" description="Cyclic nucleotide-binding" evidence="1">
    <location>
        <begin position="29"/>
        <end position="115"/>
    </location>
</feature>
<dbReference type="InterPro" id="IPR014710">
    <property type="entry name" value="RmlC-like_jellyroll"/>
</dbReference>
<dbReference type="Pfam" id="PF00027">
    <property type="entry name" value="cNMP_binding"/>
    <property type="match status" value="1"/>
</dbReference>
<dbReference type="Proteomes" id="UP000831460">
    <property type="component" value="Chromosome"/>
</dbReference>
<dbReference type="SUPFAM" id="SSF51206">
    <property type="entry name" value="cAMP-binding domain-like"/>
    <property type="match status" value="1"/>
</dbReference>
<evidence type="ECO:0000313" key="2">
    <source>
        <dbReference type="EMBL" id="UOE42240.1"/>
    </source>
</evidence>
<name>A0ABY4BSX8_9FLAO</name>
<dbReference type="EMBL" id="CP094532">
    <property type="protein sequence ID" value="UOE42240.1"/>
    <property type="molecule type" value="Genomic_DNA"/>
</dbReference>
<dbReference type="InterPro" id="IPR018490">
    <property type="entry name" value="cNMP-bd_dom_sf"/>
</dbReference>
<accession>A0ABY4BSX8</accession>
<sequence length="190" mass="22521">MEQIRQYFEKNVRLTDKDWQFFSSKLTRKEFPKNYILLKTGQTENYLSFVETGIVRSYIPKEENDLTFAFIFDNNFVSGYNSFLTQTPSSYNIETLTKTTLWRLTYNDLQSIYKKTKIGNTIGRQASEDLFLKKSQRELSLLNETAEQRYLNLFTEQPKLIEKIPLKYIASYIGITPQALSRIRKRIFLT</sequence>
<gene>
    <name evidence="2" type="ORF">MTP09_06265</name>
</gene>
<keyword evidence="3" id="KW-1185">Reference proteome</keyword>
<dbReference type="Gene3D" id="2.60.120.10">
    <property type="entry name" value="Jelly Rolls"/>
    <property type="match status" value="1"/>
</dbReference>